<keyword evidence="2" id="KW-1185">Reference proteome</keyword>
<organism evidence="1 2">
    <name type="scientific">Pseudomonas laurylsulfativorans</name>
    <dbReference type="NCBI Taxonomy" id="1943631"/>
    <lineage>
        <taxon>Bacteria</taxon>
        <taxon>Pseudomonadati</taxon>
        <taxon>Pseudomonadota</taxon>
        <taxon>Gammaproteobacteria</taxon>
        <taxon>Pseudomonadales</taxon>
        <taxon>Pseudomonadaceae</taxon>
        <taxon>Pseudomonas</taxon>
    </lineage>
</organism>
<protein>
    <submittedName>
        <fullName evidence="1">Uncharacterized protein</fullName>
    </submittedName>
</protein>
<proteinExistence type="predicted"/>
<evidence type="ECO:0000313" key="1">
    <source>
        <dbReference type="EMBL" id="POF42333.1"/>
    </source>
</evidence>
<sequence>MSDGEDFDFPRSVCMSDLFPENYCPAVSSNQTVVNIKLFGGEARFIFGEAEVECYFDFYEQDEELFEDTGFEGQDDYVRGLLNYVAKRIGEACGREAEWNGT</sequence>
<name>A0A2S3VR42_9PSED</name>
<dbReference type="AlphaFoldDB" id="A0A2S3VR42"/>
<evidence type="ECO:0000313" key="2">
    <source>
        <dbReference type="Proteomes" id="UP000237440"/>
    </source>
</evidence>
<reference evidence="2" key="1">
    <citation type="submission" date="2017-02" db="EMBL/GenBank/DDBJ databases">
        <authorList>
            <person name="Furmanczyk E.M."/>
        </authorList>
    </citation>
    <scope>NUCLEOTIDE SEQUENCE [LARGE SCALE GENOMIC DNA]</scope>
    <source>
        <strain evidence="2">AP3_22</strain>
    </source>
</reference>
<gene>
    <name evidence="1" type="ORF">B0D71_12965</name>
</gene>
<dbReference type="EMBL" id="MUJK01000003">
    <property type="protein sequence ID" value="POF42333.1"/>
    <property type="molecule type" value="Genomic_DNA"/>
</dbReference>
<comment type="caution">
    <text evidence="1">The sequence shown here is derived from an EMBL/GenBank/DDBJ whole genome shotgun (WGS) entry which is preliminary data.</text>
</comment>
<accession>A0A2S3VR42</accession>
<dbReference type="Proteomes" id="UP000237440">
    <property type="component" value="Unassembled WGS sequence"/>
</dbReference>